<dbReference type="GO" id="GO:0016020">
    <property type="term" value="C:membrane"/>
    <property type="evidence" value="ECO:0007669"/>
    <property type="project" value="UniProtKB-SubCell"/>
</dbReference>
<dbReference type="AlphaFoldDB" id="A0A6P6VD83"/>
<dbReference type="RefSeq" id="XP_071928665.1">
    <property type="nucleotide sequence ID" value="XM_072072564.1"/>
</dbReference>
<feature type="transmembrane region" description="Helical" evidence="7">
    <location>
        <begin position="324"/>
        <end position="344"/>
    </location>
</feature>
<dbReference type="SUPFAM" id="SSF103473">
    <property type="entry name" value="MFS general substrate transporter"/>
    <property type="match status" value="1"/>
</dbReference>
<feature type="transmembrane region" description="Helical" evidence="7">
    <location>
        <begin position="485"/>
        <end position="507"/>
    </location>
</feature>
<keyword evidence="5 7" id="KW-0472">Membrane</keyword>
<evidence type="ECO:0000256" key="7">
    <source>
        <dbReference type="SAM" id="Phobius"/>
    </source>
</evidence>
<feature type="transmembrane region" description="Helical" evidence="7">
    <location>
        <begin position="236"/>
        <end position="257"/>
    </location>
</feature>
<comment type="similarity">
    <text evidence="2">Belongs to the major facilitator superfamily. Proton-dependent oligopeptide transporter (POT/PTR) (TC 2.A.17) family.</text>
</comment>
<sequence>MAFVRIMVLIWADMLATYVTWIMQKYLTDVWDVGFTRAAGIMNVYTGLSKTVPLFLFLFVDCGMDNFWILLVSSIAFSTGLGFLSMSTPPVLHKLTHTCSDYQPNCIGHTQKALLYTGLVLTAVGVSGHIVSLVAFALDQLQRKPVDDNANYDRPQNLIGHPVRLAQMILNQGKTDADSSTALVPPASVTEYRRQQPTNTLEENLSKLQFQPLEAMLKLVNSQKERNGGTIKDWRVWGIMFVLIVAAGVLIGLPYIKPWKLRFGIPAICTLVATLAFSLCAHKYEDSKLGFKYSKCKYTSLFWINRSWNRAVIRLRTQSEERQVLIRMLPIWITCIICGVVTSIGNTYFVEQANHMNYQVGILKFPDSILLMLYAAAKKFFKWVYDCVSNCLERAGRKKYAPAFGIALATIFSALSCVIAAIVETQRIHVIRNHGLSDKPDEEIPMTVFILVPQFLLLGGMDSFYENSVTPFLNDQSPPSMKRYLIYLSPGLSGLGIIGSVLSVYVVGEISKKGGKTSWFQHDLNNSRLDYYYWVLAGLSTANLIWYVVMAILFPFPYRQPVSRDTQADGTGKSGPNEGQNINGTVISFFKANEGIL</sequence>
<keyword evidence="3 7" id="KW-0812">Transmembrane</keyword>
<evidence type="ECO:0000256" key="5">
    <source>
        <dbReference type="ARBA" id="ARBA00023136"/>
    </source>
</evidence>
<proteinExistence type="inferred from homology"/>
<evidence type="ECO:0000256" key="4">
    <source>
        <dbReference type="ARBA" id="ARBA00022989"/>
    </source>
</evidence>
<dbReference type="GeneID" id="113719102"/>
<evidence type="ECO:0000256" key="3">
    <source>
        <dbReference type="ARBA" id="ARBA00022692"/>
    </source>
</evidence>
<comment type="similarity">
    <text evidence="6">Belongs to the major facilitator superfamily. Phosphate:H(+) symporter (TC 2.A.1.9) family.</text>
</comment>
<evidence type="ECO:0000256" key="1">
    <source>
        <dbReference type="ARBA" id="ARBA00004141"/>
    </source>
</evidence>
<dbReference type="Gene3D" id="1.20.1250.20">
    <property type="entry name" value="MFS general substrate transporter like domains"/>
    <property type="match status" value="1"/>
</dbReference>
<evidence type="ECO:0000256" key="2">
    <source>
        <dbReference type="ARBA" id="ARBA00005982"/>
    </source>
</evidence>
<dbReference type="InterPro" id="IPR036259">
    <property type="entry name" value="MFS_trans_sf"/>
</dbReference>
<feature type="transmembrane region" description="Helical" evidence="7">
    <location>
        <begin position="7"/>
        <end position="27"/>
    </location>
</feature>
<dbReference type="Proteomes" id="UP001652660">
    <property type="component" value="Chromosome 11c"/>
</dbReference>
<evidence type="ECO:0000313" key="8">
    <source>
        <dbReference type="Proteomes" id="UP001652660"/>
    </source>
</evidence>
<accession>A0A6P6VD83</accession>
<organism evidence="8 9">
    <name type="scientific">Coffea arabica</name>
    <name type="common">Arabian coffee</name>
    <dbReference type="NCBI Taxonomy" id="13443"/>
    <lineage>
        <taxon>Eukaryota</taxon>
        <taxon>Viridiplantae</taxon>
        <taxon>Streptophyta</taxon>
        <taxon>Embryophyta</taxon>
        <taxon>Tracheophyta</taxon>
        <taxon>Spermatophyta</taxon>
        <taxon>Magnoliopsida</taxon>
        <taxon>eudicotyledons</taxon>
        <taxon>Gunneridae</taxon>
        <taxon>Pentapetalae</taxon>
        <taxon>asterids</taxon>
        <taxon>lamiids</taxon>
        <taxon>Gentianales</taxon>
        <taxon>Rubiaceae</taxon>
        <taxon>Ixoroideae</taxon>
        <taxon>Gardenieae complex</taxon>
        <taxon>Bertiereae - Coffeeae clade</taxon>
        <taxon>Coffeeae</taxon>
        <taxon>Coffea</taxon>
    </lineage>
</organism>
<feature type="transmembrane region" description="Helical" evidence="7">
    <location>
        <begin position="67"/>
        <end position="86"/>
    </location>
</feature>
<feature type="transmembrane region" description="Helical" evidence="7">
    <location>
        <begin position="531"/>
        <end position="554"/>
    </location>
</feature>
<feature type="transmembrane region" description="Helical" evidence="7">
    <location>
        <begin position="39"/>
        <end position="60"/>
    </location>
</feature>
<dbReference type="Pfam" id="PF00854">
    <property type="entry name" value="PTR2"/>
    <property type="match status" value="1"/>
</dbReference>
<reference evidence="8" key="1">
    <citation type="journal article" date="2025" name="Foods">
        <title>Unveiling the Microbial Signatures of Arabica Coffee Cherries: Insights into Ripeness Specific Diversity, Functional Traits, and Implications for Quality and Safety.</title>
        <authorList>
            <consortium name="RefSeq"/>
            <person name="Tenea G.N."/>
            <person name="Cifuentes V."/>
            <person name="Reyes P."/>
            <person name="Cevallos-Vallejos M."/>
        </authorList>
    </citation>
    <scope>NUCLEOTIDE SEQUENCE [LARGE SCALE GENOMIC DNA]</scope>
</reference>
<keyword evidence="4 7" id="KW-1133">Transmembrane helix</keyword>
<feature type="transmembrane region" description="Helical" evidence="7">
    <location>
        <begin position="263"/>
        <end position="282"/>
    </location>
</feature>
<feature type="transmembrane region" description="Helical" evidence="7">
    <location>
        <begin position="113"/>
        <end position="138"/>
    </location>
</feature>
<reference evidence="9" key="2">
    <citation type="submission" date="2025-04" db="UniProtKB">
        <authorList>
            <consortium name="RefSeq"/>
        </authorList>
    </citation>
    <scope>IDENTIFICATION</scope>
    <source>
        <tissue evidence="9 10">Leaves</tissue>
    </source>
</reference>
<dbReference type="OrthoDB" id="1181826at2759"/>
<gene>
    <name evidence="9" type="primary">LOC113719102</name>
    <name evidence="10" type="synonym">LOC140021526</name>
</gene>
<dbReference type="GO" id="GO:0022857">
    <property type="term" value="F:transmembrane transporter activity"/>
    <property type="evidence" value="ECO:0007669"/>
    <property type="project" value="InterPro"/>
</dbReference>
<dbReference type="RefSeq" id="XP_027099937.1">
    <property type="nucleotide sequence ID" value="XM_027244136.1"/>
</dbReference>
<dbReference type="InterPro" id="IPR000109">
    <property type="entry name" value="POT_fam"/>
</dbReference>
<evidence type="ECO:0000313" key="10">
    <source>
        <dbReference type="RefSeq" id="XP_071928665.1"/>
    </source>
</evidence>
<keyword evidence="8" id="KW-1185">Reference proteome</keyword>
<dbReference type="PANTHER" id="PTHR11654">
    <property type="entry name" value="OLIGOPEPTIDE TRANSPORTER-RELATED"/>
    <property type="match status" value="1"/>
</dbReference>
<comment type="subcellular location">
    <subcellularLocation>
        <location evidence="1">Membrane</location>
        <topology evidence="1">Multi-pass membrane protein</topology>
    </subcellularLocation>
</comment>
<name>A0A6P6VD83_COFAR</name>
<feature type="transmembrane region" description="Helical" evidence="7">
    <location>
        <begin position="403"/>
        <end position="424"/>
    </location>
</feature>
<evidence type="ECO:0000313" key="9">
    <source>
        <dbReference type="RefSeq" id="XP_027099937.1"/>
    </source>
</evidence>
<protein>
    <submittedName>
        <fullName evidence="9 10">Protein NRT1/ PTR FAMILY 5.5-like isoform X1</fullName>
    </submittedName>
</protein>
<evidence type="ECO:0000256" key="6">
    <source>
        <dbReference type="ARBA" id="ARBA00044504"/>
    </source>
</evidence>
<dbReference type="Proteomes" id="UP001652660">
    <property type="component" value="Chromosome 11e"/>
</dbReference>